<evidence type="ECO:0000313" key="1">
    <source>
        <dbReference type="EMBL" id="OIQ50548.1"/>
    </source>
</evidence>
<dbReference type="AlphaFoldDB" id="A0A1J5MXJ4"/>
<evidence type="ECO:0000313" key="2">
    <source>
        <dbReference type="Proteomes" id="UP000181901"/>
    </source>
</evidence>
<protein>
    <submittedName>
        <fullName evidence="1">Uncharacterized protein</fullName>
    </submittedName>
</protein>
<gene>
    <name evidence="1" type="ORF">BerOc1_02488</name>
</gene>
<keyword evidence="2" id="KW-1185">Reference proteome</keyword>
<comment type="caution">
    <text evidence="1">The sequence shown here is derived from an EMBL/GenBank/DDBJ whole genome shotgun (WGS) entry which is preliminary data.</text>
</comment>
<dbReference type="Proteomes" id="UP000181901">
    <property type="component" value="Unassembled WGS sequence"/>
</dbReference>
<accession>A0A1J5MXJ4</accession>
<proteinExistence type="predicted"/>
<organism evidence="1 2">
    <name type="scientific">Pseudodesulfovibrio hydrargyri</name>
    <dbReference type="NCBI Taxonomy" id="2125990"/>
    <lineage>
        <taxon>Bacteria</taxon>
        <taxon>Pseudomonadati</taxon>
        <taxon>Thermodesulfobacteriota</taxon>
        <taxon>Desulfovibrionia</taxon>
        <taxon>Desulfovibrionales</taxon>
        <taxon>Desulfovibrionaceae</taxon>
    </lineage>
</organism>
<reference evidence="1 2" key="1">
    <citation type="submission" date="2015-09" db="EMBL/GenBank/DDBJ databases">
        <title>Genome of Desulfovibrio dechloracetivorans BerOc1, a mercury methylating strain isolated from highly hydrocarbons and metals contaminated coastal sediments.</title>
        <authorList>
            <person name="Goni Urriza M."/>
            <person name="Gassie C."/>
            <person name="Bouchez O."/>
            <person name="Klopp C."/>
            <person name="Ranchou-Peyruse A."/>
            <person name="Remy G."/>
        </authorList>
    </citation>
    <scope>NUCLEOTIDE SEQUENCE [LARGE SCALE GENOMIC DNA]</scope>
    <source>
        <strain evidence="1 2">BerOc1</strain>
    </source>
</reference>
<sequence>MIADVIQFNEFLDSTIDPKNLDEDFITSRQVELEDISKHSDAAYLPLVALSYAKLLELTVLLTGKCADNCQIVEFGDLVVNPRHMDVCILNTRLVQEDYGVTDCVPLWFKRQVRARIGSHYAEDLGRMVVDPALLVQFLDEGLLLRTEKKERHGRLSDQFRYCVSDDPQSAFSAYVEEGKQNTHNPGKVLGCGRARTVCHHVASWLADSTVLNIVKGALKTDLVAILRGVMSTDYLNEIDKKFEKAFSSMNYVSMARKNFVNFPYDDDVNISEWAEINNALCHFNLDGYAVIQSELDKILSSPYYRSHLLDVSLYNAPLSQGSSSPQVVRSIM</sequence>
<dbReference type="EMBL" id="LKAQ01000004">
    <property type="protein sequence ID" value="OIQ50548.1"/>
    <property type="molecule type" value="Genomic_DNA"/>
</dbReference>
<name>A0A1J5MXJ4_9BACT</name>